<evidence type="ECO:0000256" key="4">
    <source>
        <dbReference type="SAM" id="MobiDB-lite"/>
    </source>
</evidence>
<dbReference type="Pfam" id="PF02798">
    <property type="entry name" value="GST_N"/>
    <property type="match status" value="1"/>
</dbReference>
<dbReference type="PROSITE" id="PS50405">
    <property type="entry name" value="GST_CTER"/>
    <property type="match status" value="1"/>
</dbReference>
<dbReference type="Pfam" id="PF00043">
    <property type="entry name" value="GST_C"/>
    <property type="match status" value="1"/>
</dbReference>
<comment type="subunit">
    <text evidence="3">Homodimer.</text>
</comment>
<organism evidence="7 8">
    <name type="scientific">Magnusiomyces paraingens</name>
    <dbReference type="NCBI Taxonomy" id="2606893"/>
    <lineage>
        <taxon>Eukaryota</taxon>
        <taxon>Fungi</taxon>
        <taxon>Dikarya</taxon>
        <taxon>Ascomycota</taxon>
        <taxon>Saccharomycotina</taxon>
        <taxon>Dipodascomycetes</taxon>
        <taxon>Dipodascales</taxon>
        <taxon>Dipodascaceae</taxon>
        <taxon>Magnusiomyces</taxon>
    </lineage>
</organism>
<evidence type="ECO:0000259" key="5">
    <source>
        <dbReference type="PROSITE" id="PS50404"/>
    </source>
</evidence>
<dbReference type="SFLD" id="SFLDG00358">
    <property type="entry name" value="Main_(cytGST)"/>
    <property type="match status" value="1"/>
</dbReference>
<dbReference type="InterPro" id="IPR036249">
    <property type="entry name" value="Thioredoxin-like_sf"/>
</dbReference>
<accession>A0A5E8BFM0</accession>
<dbReference type="InterPro" id="IPR040079">
    <property type="entry name" value="Glutathione_S-Trfase"/>
</dbReference>
<dbReference type="GeneID" id="43581580"/>
<feature type="region of interest" description="Disordered" evidence="4">
    <location>
        <begin position="26"/>
        <end position="98"/>
    </location>
</feature>
<gene>
    <name evidence="7" type="ORF">SAPINGB_P002762</name>
</gene>
<proteinExistence type="inferred from homology"/>
<feature type="compositionally biased region" description="Low complexity" evidence="4">
    <location>
        <begin position="26"/>
        <end position="35"/>
    </location>
</feature>
<dbReference type="RefSeq" id="XP_031853371.1">
    <property type="nucleotide sequence ID" value="XM_031997480.1"/>
</dbReference>
<dbReference type="InterPro" id="IPR036282">
    <property type="entry name" value="Glutathione-S-Trfase_C_sf"/>
</dbReference>
<evidence type="ECO:0000256" key="3">
    <source>
        <dbReference type="PIRNR" id="PIRNR037861"/>
    </source>
</evidence>
<dbReference type="SUPFAM" id="SSF47616">
    <property type="entry name" value="GST C-terminal domain-like"/>
    <property type="match status" value="1"/>
</dbReference>
<dbReference type="Gene3D" id="3.40.30.10">
    <property type="entry name" value="Glutaredoxin"/>
    <property type="match status" value="1"/>
</dbReference>
<dbReference type="Gene3D" id="1.20.1050.10">
    <property type="match status" value="1"/>
</dbReference>
<dbReference type="EMBL" id="CABVLU010000002">
    <property type="protein sequence ID" value="VVT50436.1"/>
    <property type="molecule type" value="Genomic_DNA"/>
</dbReference>
<dbReference type="OrthoDB" id="422574at2759"/>
<comment type="similarity">
    <text evidence="1 3">Belongs to the GST superfamily.</text>
</comment>
<dbReference type="AlphaFoldDB" id="A0A5E8BFM0"/>
<dbReference type="InterPro" id="IPR004046">
    <property type="entry name" value="GST_C"/>
</dbReference>
<dbReference type="GO" id="GO:0008104">
    <property type="term" value="P:intracellular protein localization"/>
    <property type="evidence" value="ECO:0007669"/>
    <property type="project" value="UniProtKB-ARBA"/>
</dbReference>
<sequence length="394" mass="44692">MSQQTPKKPVVVSNLSSALANIHISSQNQNQQSSQYHNTQYGGQSMFTSNNSSSNNNNNNSNGSNHHMNNSSNGSSNNVPNNNPNHIHNSNGINHMNGNLIPNQYPIINNNSNNAFVQRQDSRSQFLTSSIDIPMSQTPDEPPLDRIALYRKNPPTEGISLFSHRSAPNGFKIAVVLSELGFKYKTFYLDFKRNEQRSPYYLSMNPNARVPAIIDHDNNDHTVWESGSIIIYLCQRAGRDCPIWSDDICEQSSITSWLFFQASGHAPMIGQALHFKYFHPERINSALERYVNEVRRIYGVVEMRLAELREQMIMEMDDESFSLGTSALSESKYFADPVWLVGNRLTAADLSFVTWNHVVDRIDIDLKNEFPEVFKWTQIMLSRPSVKRALSGLE</sequence>
<dbReference type="PIRSF" id="PIRSF037861">
    <property type="entry name" value="Prion_URE2"/>
    <property type="match status" value="1"/>
</dbReference>
<feature type="compositionally biased region" description="Polar residues" evidence="4">
    <location>
        <begin position="36"/>
        <end position="48"/>
    </location>
</feature>
<dbReference type="GO" id="GO:0006808">
    <property type="term" value="P:regulation of nitrogen utilization"/>
    <property type="evidence" value="ECO:0007669"/>
    <property type="project" value="InterPro"/>
</dbReference>
<dbReference type="InterPro" id="IPR010987">
    <property type="entry name" value="Glutathione-S-Trfase_C-like"/>
</dbReference>
<evidence type="ECO:0000256" key="2">
    <source>
        <dbReference type="ARBA" id="ARBA00023063"/>
    </source>
</evidence>
<dbReference type="PANTHER" id="PTHR44051">
    <property type="entry name" value="GLUTATHIONE S-TRANSFERASE-RELATED"/>
    <property type="match status" value="1"/>
</dbReference>
<feature type="domain" description="GST C-terminal" evidence="6">
    <location>
        <begin position="247"/>
        <end position="394"/>
    </location>
</feature>
<keyword evidence="8" id="KW-1185">Reference proteome</keyword>
<dbReference type="InterPro" id="IPR017298">
    <property type="entry name" value="Ure2"/>
</dbReference>
<evidence type="ECO:0000313" key="8">
    <source>
        <dbReference type="Proteomes" id="UP000398389"/>
    </source>
</evidence>
<feature type="domain" description="GST N-terminal" evidence="5">
    <location>
        <begin position="157"/>
        <end position="241"/>
    </location>
</feature>
<dbReference type="Proteomes" id="UP000398389">
    <property type="component" value="Unassembled WGS sequence"/>
</dbReference>
<evidence type="ECO:0000259" key="6">
    <source>
        <dbReference type="PROSITE" id="PS50405"/>
    </source>
</evidence>
<dbReference type="FunFam" id="1.20.1050.10:FF:000034">
    <property type="entry name" value="Transcriptional regulator URE2"/>
    <property type="match status" value="1"/>
</dbReference>
<evidence type="ECO:0000313" key="7">
    <source>
        <dbReference type="EMBL" id="VVT50436.1"/>
    </source>
</evidence>
<feature type="compositionally biased region" description="Low complexity" evidence="4">
    <location>
        <begin position="49"/>
        <end position="98"/>
    </location>
</feature>
<comment type="function">
    <text evidence="3">Plays an important role in the cellular response to the nitrogen source.</text>
</comment>
<protein>
    <recommendedName>
        <fullName evidence="3">Protein URE2</fullName>
    </recommendedName>
</protein>
<keyword evidence="2 3" id="KW-0534">Nitrate assimilation</keyword>
<dbReference type="CDD" id="cd03048">
    <property type="entry name" value="GST_N_Ure2p_like"/>
    <property type="match status" value="1"/>
</dbReference>
<dbReference type="SUPFAM" id="SSF52833">
    <property type="entry name" value="Thioredoxin-like"/>
    <property type="match status" value="1"/>
</dbReference>
<dbReference type="PROSITE" id="PS50404">
    <property type="entry name" value="GST_NTER"/>
    <property type="match status" value="1"/>
</dbReference>
<dbReference type="InterPro" id="IPR004045">
    <property type="entry name" value="Glutathione_S-Trfase_N"/>
</dbReference>
<dbReference type="SFLD" id="SFLDS00019">
    <property type="entry name" value="Glutathione_Transferase_(cytos"/>
    <property type="match status" value="1"/>
</dbReference>
<name>A0A5E8BFM0_9ASCO</name>
<reference evidence="7 8" key="1">
    <citation type="submission" date="2019-09" db="EMBL/GenBank/DDBJ databases">
        <authorList>
            <person name="Brejova B."/>
        </authorList>
    </citation>
    <scope>NUCLEOTIDE SEQUENCE [LARGE SCALE GENOMIC DNA]</scope>
</reference>
<evidence type="ECO:0000256" key="1">
    <source>
        <dbReference type="ARBA" id="ARBA00007409"/>
    </source>
</evidence>
<dbReference type="GO" id="GO:0003714">
    <property type="term" value="F:transcription corepressor activity"/>
    <property type="evidence" value="ECO:0007669"/>
    <property type="project" value="InterPro"/>
</dbReference>
<dbReference type="GO" id="GO:0042128">
    <property type="term" value="P:nitrate assimilation"/>
    <property type="evidence" value="ECO:0007669"/>
    <property type="project" value="UniProtKB-KW"/>
</dbReference>
<dbReference type="PANTHER" id="PTHR44051:SF3">
    <property type="entry name" value="TRANSCRIPTIONAL REGULATOR URE2"/>
    <property type="match status" value="1"/>
</dbReference>